<organism evidence="2 3">
    <name type="scientific">Propionicimonas paludicola</name>
    <dbReference type="NCBI Taxonomy" id="185243"/>
    <lineage>
        <taxon>Bacteria</taxon>
        <taxon>Bacillati</taxon>
        <taxon>Actinomycetota</taxon>
        <taxon>Actinomycetes</taxon>
        <taxon>Propionibacteriales</taxon>
        <taxon>Nocardioidaceae</taxon>
        <taxon>Propionicimonas</taxon>
    </lineage>
</organism>
<feature type="transmembrane region" description="Helical" evidence="1">
    <location>
        <begin position="619"/>
        <end position="638"/>
    </location>
</feature>
<keyword evidence="3" id="KW-1185">Reference proteome</keyword>
<keyword evidence="1" id="KW-0812">Transmembrane</keyword>
<dbReference type="PROSITE" id="PS00430">
    <property type="entry name" value="TONB_DEPENDENT_REC_1"/>
    <property type="match status" value="1"/>
</dbReference>
<dbReference type="InterPro" id="IPR010916">
    <property type="entry name" value="TonB_box_CS"/>
</dbReference>
<dbReference type="Proteomes" id="UP000226079">
    <property type="component" value="Unassembled WGS sequence"/>
</dbReference>
<evidence type="ECO:0000256" key="1">
    <source>
        <dbReference type="SAM" id="Phobius"/>
    </source>
</evidence>
<dbReference type="Pfam" id="PF19516">
    <property type="entry name" value="DUF6049"/>
    <property type="match status" value="1"/>
</dbReference>
<reference evidence="2 3" key="1">
    <citation type="submission" date="2017-10" db="EMBL/GenBank/DDBJ databases">
        <title>Sequencing the genomes of 1000 actinobacteria strains.</title>
        <authorList>
            <person name="Klenk H.-P."/>
        </authorList>
    </citation>
    <scope>NUCLEOTIDE SEQUENCE [LARGE SCALE GENOMIC DNA]</scope>
    <source>
        <strain evidence="2 3">DSM 15597</strain>
    </source>
</reference>
<sequence>MTRGGSGFWRRALGYLLAVLLAATGIAWLAPSTAEAITVPQLQVTLNSLTVSGSEPDDTVKITATVTNTSPDPVYGVQAILWRSRDPIRDPGTLRKAEAAEAGWGSRMTATPDHYRLVTRSTEAFAPGAKTQLKLKATLADLGFDTTGAAYAFGLQVLGTSDQSSSYAVAGQIRTFVSLPGAQVPVTSAVLLSTTPSKVMDGLFSNESLSAELTGRLGTLLTAAERPGHSWLIDPELLDEVRDQADGYQVITGGQTVPGAGQAIAASWLARYQQLNRNWGGRTLYGNPDVVGAAAAGNAAVLSRAEMVGDSVLGLSDLPLVVVPNGLILNQATLESLSGLEDAAVLAGNSSATQVLQPTSGGPIVVPVMNTASATAEPGSLESRLLSLATTVVAGGSGQLRLITSAADLAKDESSRPDWVDDRSLADLLASAKDGSPELIEQVGPTLSTADFDQLTQIEHDFATYEEVAPSAAVLAQSAPALARLSSSAWIQVPQARADLLRALSDRVGPHALDDGIELHASSRFVMSSRTNEFPITVTNELSDQIQVMVRIVSDNPQRLTVPPSKVFTIDPGQSQTVNIRPEASSNGVVVATAQLTSASGHRISEGTRIVVEVTDLGMVAWVIVAISAVVLVGATAFRIRQVRRRNAAAEAQVEPERAE</sequence>
<gene>
    <name evidence="2" type="ORF">ATK74_2800</name>
</gene>
<proteinExistence type="predicted"/>
<evidence type="ECO:0000313" key="3">
    <source>
        <dbReference type="Proteomes" id="UP000226079"/>
    </source>
</evidence>
<keyword evidence="1" id="KW-0472">Membrane</keyword>
<evidence type="ECO:0000313" key="2">
    <source>
        <dbReference type="EMBL" id="PFG18216.1"/>
    </source>
</evidence>
<keyword evidence="1" id="KW-1133">Transmembrane helix</keyword>
<comment type="caution">
    <text evidence="2">The sequence shown here is derived from an EMBL/GenBank/DDBJ whole genome shotgun (WGS) entry which is preliminary data.</text>
</comment>
<dbReference type="OrthoDB" id="5185072at2"/>
<dbReference type="InterPro" id="IPR046112">
    <property type="entry name" value="DUF6049"/>
</dbReference>
<protein>
    <submittedName>
        <fullName evidence="2">Uncharacterized protein</fullName>
    </submittedName>
</protein>
<name>A0A2A9CVP2_9ACTN</name>
<dbReference type="EMBL" id="PDJC01000001">
    <property type="protein sequence ID" value="PFG18216.1"/>
    <property type="molecule type" value="Genomic_DNA"/>
</dbReference>
<accession>A0A2A9CVP2</accession>
<dbReference type="AlphaFoldDB" id="A0A2A9CVP2"/>
<dbReference type="RefSeq" id="WP_098461590.1">
    <property type="nucleotide sequence ID" value="NZ_PDJC01000001.1"/>
</dbReference>